<dbReference type="EMBL" id="CP002117">
    <property type="protein sequence ID" value="ADN37093.1"/>
    <property type="molecule type" value="Genomic_DNA"/>
</dbReference>
<protein>
    <submittedName>
        <fullName evidence="1">Uncharacterized protein</fullName>
    </submittedName>
</protein>
<evidence type="ECO:0000313" key="2">
    <source>
        <dbReference type="Proteomes" id="UP000006565"/>
    </source>
</evidence>
<name>E1RDB0_METP4</name>
<reference evidence="1 2" key="1">
    <citation type="journal article" date="2010" name="Stand. Genomic Sci.">
        <title>Complete genome sequence of Methanoplanus petrolearius type strain (SEBR 4847).</title>
        <authorList>
            <person name="Brambilla E."/>
            <person name="Djao O.D."/>
            <person name="Daligault H."/>
            <person name="Lapidus A."/>
            <person name="Lucas S."/>
            <person name="Hammon N."/>
            <person name="Nolan M."/>
            <person name="Tice H."/>
            <person name="Cheng J.F."/>
            <person name="Han C."/>
            <person name="Tapia R."/>
            <person name="Goodwin L."/>
            <person name="Pitluck S."/>
            <person name="Liolios K."/>
            <person name="Ivanova N."/>
            <person name="Mavromatis K."/>
            <person name="Mikhailova N."/>
            <person name="Pati A."/>
            <person name="Chen A."/>
            <person name="Palaniappan K."/>
            <person name="Land M."/>
            <person name="Hauser L."/>
            <person name="Chang Y.J."/>
            <person name="Jeffries C.D."/>
            <person name="Rohde M."/>
            <person name="Spring S."/>
            <person name="Sikorski J."/>
            <person name="Goker M."/>
            <person name="Woyke T."/>
            <person name="Bristow J."/>
            <person name="Eisen J.A."/>
            <person name="Markowitz V."/>
            <person name="Hugenholtz P."/>
            <person name="Kyrpides N.C."/>
            <person name="Klenk H.P."/>
        </authorList>
    </citation>
    <scope>NUCLEOTIDE SEQUENCE [LARGE SCALE GENOMIC DNA]</scope>
    <source>
        <strain evidence="2">DSM 11571 / OCM 486 / SEBR 4847</strain>
    </source>
</reference>
<organism evidence="1 2">
    <name type="scientific">Methanolacinia petrolearia (strain DSM 11571 / OCM 486 / SEBR 4847)</name>
    <name type="common">Methanoplanus petrolearius</name>
    <dbReference type="NCBI Taxonomy" id="679926"/>
    <lineage>
        <taxon>Archaea</taxon>
        <taxon>Methanobacteriati</taxon>
        <taxon>Methanobacteriota</taxon>
        <taxon>Stenosarchaea group</taxon>
        <taxon>Methanomicrobia</taxon>
        <taxon>Methanomicrobiales</taxon>
        <taxon>Methanomicrobiaceae</taxon>
        <taxon>Methanolacinia</taxon>
    </lineage>
</organism>
<gene>
    <name evidence="1" type="ordered locus">Mpet_2346</name>
</gene>
<proteinExistence type="predicted"/>
<evidence type="ECO:0000313" key="1">
    <source>
        <dbReference type="EMBL" id="ADN37093.1"/>
    </source>
</evidence>
<dbReference type="AlphaFoldDB" id="E1RDB0"/>
<dbReference type="STRING" id="679926.Mpet_2346"/>
<accession>E1RDB0</accession>
<dbReference type="Proteomes" id="UP000006565">
    <property type="component" value="Chromosome"/>
</dbReference>
<dbReference type="KEGG" id="mpi:Mpet_2346"/>
<sequence length="43" mass="4365">MALEEAVCPADAAGDSEVVVAADLQPAEEVSGAAAGSKKMRRY</sequence>
<dbReference type="HOGENOM" id="CLU_3227852_0_0_2"/>
<keyword evidence="2" id="KW-1185">Reference proteome</keyword>